<evidence type="ECO:0000313" key="1">
    <source>
        <dbReference type="EMBL" id="EKO27431.1"/>
    </source>
</evidence>
<name>A0A0F6HGC2_LEPIR</name>
<sequence length="37" mass="4252">MSYPELQLDTNLAKNNFLVYLWSEGESLFLSSSVARK</sequence>
<dbReference type="Proteomes" id="UP000006324">
    <property type="component" value="Unassembled WGS sequence"/>
</dbReference>
<dbReference type="AlphaFoldDB" id="A0A0F6HGC2"/>
<proteinExistence type="predicted"/>
<comment type="caution">
    <text evidence="1">The sequence shown here is derived from an EMBL/GenBank/DDBJ whole genome shotgun (WGS) entry which is preliminary data.</text>
</comment>
<organism evidence="1 2">
    <name type="scientific">Leptospira interrogans str. UI 12621</name>
    <dbReference type="NCBI Taxonomy" id="1049937"/>
    <lineage>
        <taxon>Bacteria</taxon>
        <taxon>Pseudomonadati</taxon>
        <taxon>Spirochaetota</taxon>
        <taxon>Spirochaetia</taxon>
        <taxon>Leptospirales</taxon>
        <taxon>Leptospiraceae</taxon>
        <taxon>Leptospira</taxon>
    </lineage>
</organism>
<reference evidence="1 2" key="1">
    <citation type="submission" date="2012-09" db="EMBL/GenBank/DDBJ databases">
        <authorList>
            <person name="Harkins D.M."/>
            <person name="Durkin A.S."/>
            <person name="Brinkac L.M."/>
            <person name="Selengut J.D."/>
            <person name="Sanka R."/>
            <person name="DePew J."/>
            <person name="Purushe J."/>
            <person name="Chanthongthip A."/>
            <person name="Lattana O."/>
            <person name="Phetsouvanh R."/>
            <person name="Newton P.N."/>
            <person name="Vinetz J.M."/>
            <person name="Sutton G.G."/>
            <person name="Nelson W.C."/>
            <person name="Fouts D.E."/>
        </authorList>
    </citation>
    <scope>NUCLEOTIDE SEQUENCE [LARGE SCALE GENOMIC DNA]</scope>
    <source>
        <strain evidence="1 2">UI 12621</strain>
    </source>
</reference>
<protein>
    <submittedName>
        <fullName evidence="1">Uncharacterized protein</fullName>
    </submittedName>
</protein>
<dbReference type="EMBL" id="AHNQ02000003">
    <property type="protein sequence ID" value="EKO27431.1"/>
    <property type="molecule type" value="Genomic_DNA"/>
</dbReference>
<gene>
    <name evidence="1" type="ORF">LEP1GSC104_1946</name>
</gene>
<accession>A0A0F6HGC2</accession>
<evidence type="ECO:0000313" key="2">
    <source>
        <dbReference type="Proteomes" id="UP000006324"/>
    </source>
</evidence>